<reference evidence="5 6" key="1">
    <citation type="journal article" date="2019" name="Int. J. Syst. Evol. Microbiol.">
        <title>The Global Catalogue of Microorganisms (GCM) 10K type strain sequencing project: providing services to taxonomists for standard genome sequencing and annotation.</title>
        <authorList>
            <consortium name="The Broad Institute Genomics Platform"/>
            <consortium name="The Broad Institute Genome Sequencing Center for Infectious Disease"/>
            <person name="Wu L."/>
            <person name="Ma J."/>
        </authorList>
    </citation>
    <scope>NUCLEOTIDE SEQUENCE [LARGE SCALE GENOMIC DNA]</scope>
    <source>
        <strain evidence="5 6">CGMCC 1.10387</strain>
    </source>
</reference>
<dbReference type="InterPro" id="IPR027266">
    <property type="entry name" value="TrmE/GcvT-like"/>
</dbReference>
<dbReference type="InterPro" id="IPR017703">
    <property type="entry name" value="YgfZ/GCV_T_CS"/>
</dbReference>
<evidence type="ECO:0000313" key="5">
    <source>
        <dbReference type="EMBL" id="MFD1685389.1"/>
    </source>
</evidence>
<dbReference type="PANTHER" id="PTHR43757">
    <property type="entry name" value="AMINOMETHYLTRANSFERASE"/>
    <property type="match status" value="1"/>
</dbReference>
<dbReference type="Proteomes" id="UP001597092">
    <property type="component" value="Unassembled WGS sequence"/>
</dbReference>
<proteinExistence type="predicted"/>
<dbReference type="RefSeq" id="WP_256306608.1">
    <property type="nucleotide sequence ID" value="NZ_JANHAW010000001.1"/>
</dbReference>
<comment type="caution">
    <text evidence="5">The sequence shown here is derived from an EMBL/GenBank/DDBJ whole genome shotgun (WGS) entry which is preliminary data.</text>
</comment>
<sequence>MTVVTELHEDHGATFEERGGRRVVIDYGRPERTTLAVRNGAGVIEMGYGVVVVEGDDRIEFVDDTVSNRVPRSDGEGVYALLLDPQGRIETDLYVYNAGERLLCFTPPAHAEPLAAEWAEKVFIQDVEVREASTDFAIFGVHGSKSTEKVASVLNGAGAPEPELTFVRGSMGGEGVTVIAGDGLAGEEGYEIVCGVDAAERVFETLLTFGMNAVPFGYRTWEILTTEAGTPLFDTELDGRIPNVVGVRNALDFEKGCYVGQEVVSKVENRGRPSQRLVGLRLDGHDGDEGWTLPDAGASLVARRGGGDTDETVGEVTRAVESPRLGRSIALGFVDAGVAAEINDESGPSLVVRTADGTVEATVAPLPFVEGSAVSARLPSYPGE</sequence>
<dbReference type="PIRSF" id="PIRSF006487">
    <property type="entry name" value="GcvT"/>
    <property type="match status" value="1"/>
</dbReference>
<dbReference type="SUPFAM" id="SSF103025">
    <property type="entry name" value="Folate-binding domain"/>
    <property type="match status" value="1"/>
</dbReference>
<evidence type="ECO:0000259" key="3">
    <source>
        <dbReference type="Pfam" id="PF01571"/>
    </source>
</evidence>
<dbReference type="InterPro" id="IPR013977">
    <property type="entry name" value="GcvT_C"/>
</dbReference>
<dbReference type="EMBL" id="JBHUDP010000002">
    <property type="protein sequence ID" value="MFD1685389.1"/>
    <property type="molecule type" value="Genomic_DNA"/>
</dbReference>
<evidence type="ECO:0000256" key="2">
    <source>
        <dbReference type="PIRSR" id="PIRSR006487-1"/>
    </source>
</evidence>
<dbReference type="Gene3D" id="3.30.1360.120">
    <property type="entry name" value="Probable tRNA modification gtpase trme, domain 1"/>
    <property type="match status" value="1"/>
</dbReference>
<feature type="binding site" evidence="2">
    <location>
        <position position="191"/>
    </location>
    <ligand>
        <name>substrate</name>
    </ligand>
</feature>
<dbReference type="AlphaFoldDB" id="A0ABD6DVQ2"/>
<dbReference type="InterPro" id="IPR028896">
    <property type="entry name" value="GcvT/YgfZ/DmdA"/>
</dbReference>
<dbReference type="InterPro" id="IPR029043">
    <property type="entry name" value="GcvT/YgfZ_C"/>
</dbReference>
<keyword evidence="6" id="KW-1185">Reference proteome</keyword>
<dbReference type="Pfam" id="PF08669">
    <property type="entry name" value="GCV_T_C"/>
    <property type="match status" value="1"/>
</dbReference>
<dbReference type="SUPFAM" id="SSF101790">
    <property type="entry name" value="Aminomethyltransferase beta-barrel domain"/>
    <property type="match status" value="1"/>
</dbReference>
<dbReference type="NCBIfam" id="TIGR03317">
    <property type="entry name" value="ygfZ_signature"/>
    <property type="match status" value="1"/>
</dbReference>
<dbReference type="InterPro" id="IPR006222">
    <property type="entry name" value="GCVT_N"/>
</dbReference>
<accession>A0ABD6DVQ2</accession>
<feature type="domain" description="Aminomethyltransferase C-terminal" evidence="4">
    <location>
        <begin position="276"/>
        <end position="369"/>
    </location>
</feature>
<keyword evidence="1" id="KW-0809">Transit peptide</keyword>
<evidence type="ECO:0000313" key="6">
    <source>
        <dbReference type="Proteomes" id="UP001597092"/>
    </source>
</evidence>
<dbReference type="Pfam" id="PF01571">
    <property type="entry name" value="GCV_T"/>
    <property type="match status" value="1"/>
</dbReference>
<gene>
    <name evidence="5" type="ORF">ACFSAS_07145</name>
</gene>
<feature type="domain" description="GCVT N-terminal" evidence="3">
    <location>
        <begin position="5"/>
        <end position="241"/>
    </location>
</feature>
<protein>
    <submittedName>
        <fullName evidence="5">Aminomethyltransferase family protein</fullName>
    </submittedName>
</protein>
<evidence type="ECO:0000256" key="1">
    <source>
        <dbReference type="ARBA" id="ARBA00022946"/>
    </source>
</evidence>
<evidence type="ECO:0000259" key="4">
    <source>
        <dbReference type="Pfam" id="PF08669"/>
    </source>
</evidence>
<name>A0ABD6DVQ2_9EURY</name>
<dbReference type="PANTHER" id="PTHR43757:SF2">
    <property type="entry name" value="AMINOMETHYLTRANSFERASE, MITOCHONDRIAL"/>
    <property type="match status" value="1"/>
</dbReference>
<organism evidence="5 6">
    <name type="scientific">Halobellus litoreus</name>
    <dbReference type="NCBI Taxonomy" id="755310"/>
    <lineage>
        <taxon>Archaea</taxon>
        <taxon>Methanobacteriati</taxon>
        <taxon>Methanobacteriota</taxon>
        <taxon>Stenosarchaea group</taxon>
        <taxon>Halobacteria</taxon>
        <taxon>Halobacteriales</taxon>
        <taxon>Haloferacaceae</taxon>
        <taxon>Halobellus</taxon>
    </lineage>
</organism>